<dbReference type="InterPro" id="IPR023485">
    <property type="entry name" value="Ptyr_pPase"/>
</dbReference>
<dbReference type="Pfam" id="PF01451">
    <property type="entry name" value="LMWPc"/>
    <property type="match status" value="1"/>
</dbReference>
<dbReference type="KEGG" id="gry:D7I44_11965"/>
<evidence type="ECO:0000256" key="1">
    <source>
        <dbReference type="SAM" id="MobiDB-lite"/>
    </source>
</evidence>
<reference evidence="3 4" key="1">
    <citation type="submission" date="2018-09" db="EMBL/GenBank/DDBJ databases">
        <title>Genome sequencing of strain 2DFW10M-5.</title>
        <authorList>
            <person name="Heo J."/>
            <person name="Kim S.-J."/>
            <person name="Kwon S.-W."/>
        </authorList>
    </citation>
    <scope>NUCLEOTIDE SEQUENCE [LARGE SCALE GENOMIC DNA]</scope>
    <source>
        <strain evidence="3 4">2DFW10M-5</strain>
    </source>
</reference>
<dbReference type="GO" id="GO:0004725">
    <property type="term" value="F:protein tyrosine phosphatase activity"/>
    <property type="evidence" value="ECO:0007669"/>
    <property type="project" value="TreeGrafter"/>
</dbReference>
<dbReference type="SMART" id="SM00226">
    <property type="entry name" value="LMWPc"/>
    <property type="match status" value="1"/>
</dbReference>
<proteinExistence type="predicted"/>
<feature type="region of interest" description="Disordered" evidence="1">
    <location>
        <begin position="190"/>
        <end position="216"/>
    </location>
</feature>
<protein>
    <submittedName>
        <fullName evidence="3">Low molecular weight phosphatase family protein</fullName>
    </submittedName>
</protein>
<dbReference type="OrthoDB" id="9784339at2"/>
<evidence type="ECO:0000313" key="4">
    <source>
        <dbReference type="Proteomes" id="UP000275069"/>
    </source>
</evidence>
<organism evidence="3 4">
    <name type="scientific">Gryllotalpicola protaetiae</name>
    <dbReference type="NCBI Taxonomy" id="2419771"/>
    <lineage>
        <taxon>Bacteria</taxon>
        <taxon>Bacillati</taxon>
        <taxon>Actinomycetota</taxon>
        <taxon>Actinomycetes</taxon>
        <taxon>Micrococcales</taxon>
        <taxon>Microbacteriaceae</taxon>
        <taxon>Gryllotalpicola</taxon>
    </lineage>
</organism>
<dbReference type="InterPro" id="IPR050438">
    <property type="entry name" value="LMW_PTPase"/>
</dbReference>
<dbReference type="Proteomes" id="UP000275069">
    <property type="component" value="Chromosome"/>
</dbReference>
<dbReference type="Gene3D" id="3.40.50.2300">
    <property type="match status" value="1"/>
</dbReference>
<gene>
    <name evidence="3" type="ORF">D7I44_11965</name>
</gene>
<keyword evidence="4" id="KW-1185">Reference proteome</keyword>
<dbReference type="RefSeq" id="WP_120789705.1">
    <property type="nucleotide sequence ID" value="NZ_CP032624.1"/>
</dbReference>
<sequence>MTETSGFRILAICSGNVCRSPLVELLLRHRLADRPDFVIEGAGMIARPGDQMTVEMIRVAGRYGVGERDACDHRARRLDVATVARADLVLGLARDHRAKAVQMQPSAVRRAFTLTEFARLVEGAARERTTEFTPAELVAEATARRGLDPQRDRNRDDIEDPIGLPQAVYDEVGRKIAGAVDTIAYALGRTRAGESGRGPGEPSSGGPSLTFSFRPV</sequence>
<feature type="compositionally biased region" description="Basic and acidic residues" evidence="1">
    <location>
        <begin position="142"/>
        <end position="156"/>
    </location>
</feature>
<dbReference type="PANTHER" id="PTHR11717:SF31">
    <property type="entry name" value="LOW MOLECULAR WEIGHT PROTEIN-TYROSINE-PHOSPHATASE ETP-RELATED"/>
    <property type="match status" value="1"/>
</dbReference>
<evidence type="ECO:0000259" key="2">
    <source>
        <dbReference type="SMART" id="SM00226"/>
    </source>
</evidence>
<dbReference type="EMBL" id="CP032624">
    <property type="protein sequence ID" value="AYG04175.1"/>
    <property type="molecule type" value="Genomic_DNA"/>
</dbReference>
<feature type="domain" description="Phosphotyrosine protein phosphatase I" evidence="2">
    <location>
        <begin position="7"/>
        <end position="186"/>
    </location>
</feature>
<dbReference type="PANTHER" id="PTHR11717">
    <property type="entry name" value="LOW MOLECULAR WEIGHT PROTEIN TYROSINE PHOSPHATASE"/>
    <property type="match status" value="1"/>
</dbReference>
<name>A0A387BJA2_9MICO</name>
<evidence type="ECO:0000313" key="3">
    <source>
        <dbReference type="EMBL" id="AYG04175.1"/>
    </source>
</evidence>
<dbReference type="InterPro" id="IPR036196">
    <property type="entry name" value="Ptyr_pPase_sf"/>
</dbReference>
<feature type="region of interest" description="Disordered" evidence="1">
    <location>
        <begin position="142"/>
        <end position="162"/>
    </location>
</feature>
<accession>A0A387BJA2</accession>
<dbReference type="SUPFAM" id="SSF52788">
    <property type="entry name" value="Phosphotyrosine protein phosphatases I"/>
    <property type="match status" value="1"/>
</dbReference>
<dbReference type="AlphaFoldDB" id="A0A387BJA2"/>